<dbReference type="EMBL" id="KZ303854">
    <property type="protein sequence ID" value="PHZ10650.1"/>
    <property type="molecule type" value="Genomic_DNA"/>
</dbReference>
<evidence type="ECO:0000313" key="6">
    <source>
        <dbReference type="EMBL" id="PHZ10650.1"/>
    </source>
</evidence>
<dbReference type="InterPro" id="IPR013087">
    <property type="entry name" value="Znf_C2H2_type"/>
</dbReference>
<evidence type="ECO:0000313" key="7">
    <source>
        <dbReference type="Proteomes" id="UP000242254"/>
    </source>
</evidence>
<protein>
    <recommendedName>
        <fullName evidence="5">C2H2-type domain-containing protein</fullName>
    </recommendedName>
</protein>
<dbReference type="PANTHER" id="PTHR23235">
    <property type="entry name" value="KRUEPPEL-LIKE TRANSCRIPTION FACTOR"/>
    <property type="match status" value="1"/>
</dbReference>
<dbReference type="STRING" id="1340429.A0A2G4SPG2"/>
<feature type="non-terminal residue" evidence="6">
    <location>
        <position position="1"/>
    </location>
</feature>
<dbReference type="SMART" id="SM00355">
    <property type="entry name" value="ZnF_C2H2"/>
    <property type="match status" value="2"/>
</dbReference>
<dbReference type="InterPro" id="IPR036236">
    <property type="entry name" value="Znf_C2H2_sf"/>
</dbReference>
<proteinExistence type="predicted"/>
<evidence type="ECO:0000256" key="4">
    <source>
        <dbReference type="PROSITE-ProRule" id="PRU00042"/>
    </source>
</evidence>
<evidence type="ECO:0000256" key="1">
    <source>
        <dbReference type="ARBA" id="ARBA00022723"/>
    </source>
</evidence>
<accession>A0A2G4SPG2</accession>
<feature type="domain" description="C2H2-type" evidence="5">
    <location>
        <begin position="3"/>
        <end position="33"/>
    </location>
</feature>
<keyword evidence="7" id="KW-1185">Reference proteome</keyword>
<dbReference type="RefSeq" id="XP_023464358.1">
    <property type="nucleotide sequence ID" value="XM_023605951.1"/>
</dbReference>
<keyword evidence="2 4" id="KW-0863">Zinc-finger</keyword>
<dbReference type="PROSITE" id="PS50157">
    <property type="entry name" value="ZINC_FINGER_C2H2_2"/>
    <property type="match status" value="2"/>
</dbReference>
<dbReference type="PROSITE" id="PS00028">
    <property type="entry name" value="ZINC_FINGER_C2H2_1"/>
    <property type="match status" value="2"/>
</dbReference>
<keyword evidence="3" id="KW-0862">Zinc</keyword>
<keyword evidence="1" id="KW-0479">Metal-binding</keyword>
<dbReference type="GO" id="GO:0008270">
    <property type="term" value="F:zinc ion binding"/>
    <property type="evidence" value="ECO:0007669"/>
    <property type="project" value="UniProtKB-KW"/>
</dbReference>
<reference evidence="6 7" key="1">
    <citation type="journal article" date="2016" name="Proc. Natl. Acad. Sci. U.S.A.">
        <title>Lipid metabolic changes in an early divergent fungus govern the establishment of a mutualistic symbiosis with endobacteria.</title>
        <authorList>
            <person name="Lastovetsky O.A."/>
            <person name="Gaspar M.L."/>
            <person name="Mondo S.J."/>
            <person name="LaButti K.M."/>
            <person name="Sandor L."/>
            <person name="Grigoriev I.V."/>
            <person name="Henry S.A."/>
            <person name="Pawlowska T.E."/>
        </authorList>
    </citation>
    <scope>NUCLEOTIDE SEQUENCE [LARGE SCALE GENOMIC DNA]</scope>
    <source>
        <strain evidence="6 7">ATCC 52813</strain>
    </source>
</reference>
<sequence length="60" mass="7288">KVFACEYKDCGKVFGRQEHVKRHIRSIHTKEKPYVCPYDTCQKRFARSDNLNQHIRTHRK</sequence>
<evidence type="ECO:0000256" key="3">
    <source>
        <dbReference type="ARBA" id="ARBA00022833"/>
    </source>
</evidence>
<organism evidence="6 7">
    <name type="scientific">Rhizopus microsporus ATCC 52813</name>
    <dbReference type="NCBI Taxonomy" id="1340429"/>
    <lineage>
        <taxon>Eukaryota</taxon>
        <taxon>Fungi</taxon>
        <taxon>Fungi incertae sedis</taxon>
        <taxon>Mucoromycota</taxon>
        <taxon>Mucoromycotina</taxon>
        <taxon>Mucoromycetes</taxon>
        <taxon>Mucorales</taxon>
        <taxon>Mucorineae</taxon>
        <taxon>Rhizopodaceae</taxon>
        <taxon>Rhizopus</taxon>
    </lineage>
</organism>
<evidence type="ECO:0000259" key="5">
    <source>
        <dbReference type="PROSITE" id="PS50157"/>
    </source>
</evidence>
<feature type="domain" description="C2H2-type" evidence="5">
    <location>
        <begin position="34"/>
        <end position="60"/>
    </location>
</feature>
<feature type="non-terminal residue" evidence="6">
    <location>
        <position position="60"/>
    </location>
</feature>
<evidence type="ECO:0000256" key="2">
    <source>
        <dbReference type="ARBA" id="ARBA00022771"/>
    </source>
</evidence>
<name>A0A2G4SPG2_RHIZD</name>
<dbReference type="Proteomes" id="UP000242254">
    <property type="component" value="Unassembled WGS sequence"/>
</dbReference>
<dbReference type="AlphaFoldDB" id="A0A2G4SPG2"/>
<dbReference type="Pfam" id="PF00096">
    <property type="entry name" value="zf-C2H2"/>
    <property type="match status" value="2"/>
</dbReference>
<gene>
    <name evidence="6" type="ORF">RHIMIDRAFT_191314</name>
</gene>
<dbReference type="Gene3D" id="3.30.160.60">
    <property type="entry name" value="Classic Zinc Finger"/>
    <property type="match status" value="2"/>
</dbReference>
<dbReference type="SUPFAM" id="SSF57667">
    <property type="entry name" value="beta-beta-alpha zinc fingers"/>
    <property type="match status" value="1"/>
</dbReference>
<dbReference type="FunFam" id="3.30.160.60:FF:000007">
    <property type="entry name" value="Basic krueppel-like factor 3"/>
    <property type="match status" value="1"/>
</dbReference>
<dbReference type="GeneID" id="35436941"/>